<evidence type="ECO:0000256" key="4">
    <source>
        <dbReference type="ARBA" id="ARBA00022692"/>
    </source>
</evidence>
<feature type="transmembrane region" description="Helical" evidence="8">
    <location>
        <begin position="217"/>
        <end position="237"/>
    </location>
</feature>
<keyword evidence="11" id="KW-1185">Reference proteome</keyword>
<evidence type="ECO:0000256" key="3">
    <source>
        <dbReference type="ARBA" id="ARBA00015571"/>
    </source>
</evidence>
<organism evidence="10 11">
    <name type="scientific">Odynerus spinipes</name>
    <dbReference type="NCBI Taxonomy" id="1348599"/>
    <lineage>
        <taxon>Eukaryota</taxon>
        <taxon>Metazoa</taxon>
        <taxon>Ecdysozoa</taxon>
        <taxon>Arthropoda</taxon>
        <taxon>Hexapoda</taxon>
        <taxon>Insecta</taxon>
        <taxon>Pterygota</taxon>
        <taxon>Neoptera</taxon>
        <taxon>Endopterygota</taxon>
        <taxon>Hymenoptera</taxon>
        <taxon>Apocrita</taxon>
        <taxon>Aculeata</taxon>
        <taxon>Vespoidea</taxon>
        <taxon>Vespidae</taxon>
        <taxon>Eumeninae</taxon>
        <taxon>Odynerus</taxon>
    </lineage>
</organism>
<evidence type="ECO:0000256" key="7">
    <source>
        <dbReference type="SAM" id="MobiDB-lite"/>
    </source>
</evidence>
<dbReference type="GO" id="GO:0016020">
    <property type="term" value="C:membrane"/>
    <property type="evidence" value="ECO:0007669"/>
    <property type="project" value="UniProtKB-SubCell"/>
</dbReference>
<dbReference type="PANTHER" id="PTHR34093">
    <property type="entry name" value="CHLORIDE CHANNEL CLIC-LIKE PROTEIN 1"/>
    <property type="match status" value="1"/>
</dbReference>
<keyword evidence="4 8" id="KW-0812">Transmembrane</keyword>
<name>A0AAD9RR98_9HYME</name>
<gene>
    <name evidence="10" type="ORF">KPH14_006857</name>
</gene>
<dbReference type="GO" id="GO:0005254">
    <property type="term" value="F:chloride channel activity"/>
    <property type="evidence" value="ECO:0007669"/>
    <property type="project" value="TreeGrafter"/>
</dbReference>
<dbReference type="PANTHER" id="PTHR34093:SF1">
    <property type="entry name" value="CHLORIDE CHANNEL CLIC-LIKE PROTEIN 1"/>
    <property type="match status" value="1"/>
</dbReference>
<dbReference type="Pfam" id="PF05934">
    <property type="entry name" value="MCLC"/>
    <property type="match status" value="1"/>
</dbReference>
<dbReference type="Proteomes" id="UP001258017">
    <property type="component" value="Unassembled WGS sequence"/>
</dbReference>
<proteinExistence type="inferred from homology"/>
<evidence type="ECO:0000256" key="1">
    <source>
        <dbReference type="ARBA" id="ARBA00004141"/>
    </source>
</evidence>
<keyword evidence="9" id="KW-0732">Signal</keyword>
<feature type="compositionally biased region" description="Basic and acidic residues" evidence="7">
    <location>
        <begin position="468"/>
        <end position="494"/>
    </location>
</feature>
<feature type="chain" id="PRO_5042223969" description="Chloride channel CLIC-like protein 1" evidence="9">
    <location>
        <begin position="24"/>
        <end position="494"/>
    </location>
</feature>
<feature type="signal peptide" evidence="9">
    <location>
        <begin position="1"/>
        <end position="23"/>
    </location>
</feature>
<evidence type="ECO:0000256" key="5">
    <source>
        <dbReference type="ARBA" id="ARBA00022989"/>
    </source>
</evidence>
<comment type="caution">
    <text evidence="10">The sequence shown here is derived from an EMBL/GenBank/DDBJ whole genome shotgun (WGS) entry which is preliminary data.</text>
</comment>
<comment type="subcellular location">
    <subcellularLocation>
        <location evidence="1">Membrane</location>
        <topology evidence="1">Multi-pass membrane protein</topology>
    </subcellularLocation>
</comment>
<keyword evidence="6 8" id="KW-0472">Membrane</keyword>
<evidence type="ECO:0000256" key="8">
    <source>
        <dbReference type="SAM" id="Phobius"/>
    </source>
</evidence>
<evidence type="ECO:0000256" key="2">
    <source>
        <dbReference type="ARBA" id="ARBA00005944"/>
    </source>
</evidence>
<protein>
    <recommendedName>
        <fullName evidence="3">Chloride channel CLIC-like protein 1</fullName>
    </recommendedName>
</protein>
<reference evidence="10" key="2">
    <citation type="journal article" date="2023" name="Commun. Biol.">
        <title>Intrasexual cuticular hydrocarbon dimorphism in a wasp sheds light on hydrocarbon biosynthesis genes in Hymenoptera.</title>
        <authorList>
            <person name="Moris V.C."/>
            <person name="Podsiadlowski L."/>
            <person name="Martin S."/>
            <person name="Oeyen J.P."/>
            <person name="Donath A."/>
            <person name="Petersen M."/>
            <person name="Wilbrandt J."/>
            <person name="Misof B."/>
            <person name="Liedtke D."/>
            <person name="Thamm M."/>
            <person name="Scheiner R."/>
            <person name="Schmitt T."/>
            <person name="Niehuis O."/>
        </authorList>
    </citation>
    <scope>NUCLEOTIDE SEQUENCE</scope>
    <source>
        <strain evidence="10">GBR_01_08_01A</strain>
    </source>
</reference>
<evidence type="ECO:0000256" key="6">
    <source>
        <dbReference type="ARBA" id="ARBA00023136"/>
    </source>
</evidence>
<evidence type="ECO:0000256" key="9">
    <source>
        <dbReference type="SAM" id="SignalP"/>
    </source>
</evidence>
<feature type="transmembrane region" description="Helical" evidence="8">
    <location>
        <begin position="342"/>
        <end position="359"/>
    </location>
</feature>
<sequence length="494" mass="56253">MLKLSVIICLVAQFLIKYPSVLCIESDDTLYFNRDESTGINLDSTNHEYDSEQIENFIDPHSLYYDRLSKRVIEDVEPLPINHGKRPKQESSILKESSKECDTLKLYYKRLILMLLSNANLKVEDDLIEGQLFIKGTSSQIRALRRIETGNYSLKEIDSILSEIILQSSYYNYFFHVPNSSEVVQSLSNFLDYYVEVVIIASSVLAIVMLSRIMSVYRALFIILITLVTVSFYMTWWHLVKEAEIKLAAAQVKYIEMPAACQPHNMNMWDRIKSIFFDDKECVKYLEARMANPKLQVTPALVLSHLFATVTMHPVAHIGEAISKFVNNATAHLYWLQAPVQILLYLCLPAFLMILVFSLRGGSFNLGLGPLFRFSFSTHRQTSLPDAHKRQTIELIREVLAEVPGNILPSIIQNNESVPLSITNDKQEDKKSTDNSCENESTKLISTELQKELNRASGDSVENNLLSEKSKEESERYVDSVKNNAEKHIGSGDA</sequence>
<reference evidence="10" key="1">
    <citation type="submission" date="2021-08" db="EMBL/GenBank/DDBJ databases">
        <authorList>
            <person name="Misof B."/>
            <person name="Oliver O."/>
            <person name="Podsiadlowski L."/>
            <person name="Donath A."/>
            <person name="Peters R."/>
            <person name="Mayer C."/>
            <person name="Rust J."/>
            <person name="Gunkel S."/>
            <person name="Lesny P."/>
            <person name="Martin S."/>
            <person name="Oeyen J.P."/>
            <person name="Petersen M."/>
            <person name="Panagiotis P."/>
            <person name="Wilbrandt J."/>
            <person name="Tanja T."/>
        </authorList>
    </citation>
    <scope>NUCLEOTIDE SEQUENCE</scope>
    <source>
        <strain evidence="10">GBR_01_08_01A</strain>
        <tissue evidence="10">Thorax + abdomen</tissue>
    </source>
</reference>
<dbReference type="EMBL" id="JAIFRP010000026">
    <property type="protein sequence ID" value="KAK2584482.1"/>
    <property type="molecule type" value="Genomic_DNA"/>
</dbReference>
<feature type="region of interest" description="Disordered" evidence="7">
    <location>
        <begin position="454"/>
        <end position="494"/>
    </location>
</feature>
<accession>A0AAD9RR98</accession>
<evidence type="ECO:0000313" key="10">
    <source>
        <dbReference type="EMBL" id="KAK2584482.1"/>
    </source>
</evidence>
<dbReference type="InterPro" id="IPR009231">
    <property type="entry name" value="Chloride_chnl_CLIC-like"/>
</dbReference>
<dbReference type="GO" id="GO:0005783">
    <property type="term" value="C:endoplasmic reticulum"/>
    <property type="evidence" value="ECO:0007669"/>
    <property type="project" value="TreeGrafter"/>
</dbReference>
<evidence type="ECO:0000313" key="11">
    <source>
        <dbReference type="Proteomes" id="UP001258017"/>
    </source>
</evidence>
<keyword evidence="5 8" id="KW-1133">Transmembrane helix</keyword>
<comment type="similarity">
    <text evidence="2">Belongs to the chloride channel MCLC family.</text>
</comment>
<dbReference type="AlphaFoldDB" id="A0AAD9RR98"/>